<keyword evidence="3" id="KW-1185">Reference proteome</keyword>
<reference evidence="2 3" key="1">
    <citation type="journal article" date="2020" name="bioRxiv">
        <title>Metabolic contributions of an alphaproteobacterial endosymbiont in the apicomplexan Cardiosporidium cionae.</title>
        <authorList>
            <person name="Hunter E.S."/>
            <person name="Paight C.J."/>
            <person name="Lane C.E."/>
        </authorList>
    </citation>
    <scope>NUCLEOTIDE SEQUENCE [LARGE SCALE GENOMIC DNA]</scope>
    <source>
        <strain evidence="2">ESH_2018</strain>
    </source>
</reference>
<dbReference type="Proteomes" id="UP000823046">
    <property type="component" value="Unassembled WGS sequence"/>
</dbReference>
<evidence type="ECO:0000313" key="2">
    <source>
        <dbReference type="EMBL" id="KAF8821772.1"/>
    </source>
</evidence>
<evidence type="ECO:0000256" key="1">
    <source>
        <dbReference type="SAM" id="MobiDB-lite"/>
    </source>
</evidence>
<protein>
    <submittedName>
        <fullName evidence="2">Uncharacterized protein</fullName>
    </submittedName>
</protein>
<dbReference type="EMBL" id="JADAQX010000129">
    <property type="protein sequence ID" value="KAF8821772.1"/>
    <property type="molecule type" value="Genomic_DNA"/>
</dbReference>
<gene>
    <name evidence="2" type="ORF">IE077_001604</name>
</gene>
<feature type="compositionally biased region" description="Low complexity" evidence="1">
    <location>
        <begin position="575"/>
        <end position="610"/>
    </location>
</feature>
<evidence type="ECO:0000313" key="3">
    <source>
        <dbReference type="Proteomes" id="UP000823046"/>
    </source>
</evidence>
<feature type="compositionally biased region" description="Low complexity" evidence="1">
    <location>
        <begin position="529"/>
        <end position="548"/>
    </location>
</feature>
<comment type="caution">
    <text evidence="2">The sequence shown here is derived from an EMBL/GenBank/DDBJ whole genome shotgun (WGS) entry which is preliminary data.</text>
</comment>
<feature type="region of interest" description="Disordered" evidence="1">
    <location>
        <begin position="119"/>
        <end position="154"/>
    </location>
</feature>
<sequence length="927" mass="99611">MQKFINSPVQCVPALGYTNVSSSSKFTVVGSHGEKETLLWVPVNAEPIGEAVSPAGETAPWIVASSPPPPTFLPVSEIQGAPVMNTTSTGAISEDSSASLSSDAASPAVPTILEPAVLIDTPEGTPSGNGPATSTSRSTIAPLSSAPAADATQRPTVPVDAAIAGSPLPFGEIAGVDRYGKAVKGMYTAVSPSYWPQPSDEDGDTLVYAPVIPSTIEGSLQDYLAAKLQQSNVSKSEKIKNKSSEEISSTNKTRDADRIHPSQTLSTLRTRVGPKHSPCIDANARGYNGSFICCSIRDGVFFDPAVWDCARVPTLLDAVFIRHFVHFSYVEADVRLRALWLIDSVDPLYAGHSGTLRAGRFPNNGCTPPFLSSVPFSDMQALMQVFGLLATRDIGGASSTPSTLLPMEALCSLFVPATPLEQSDASFAMPHHAVIHIQGIDIPIPKSLAVAVASSSIPTPLLRENSHVETIDSEMRSEPNSSSLPLSPLTQEIVTKLQKSLLQRKMYLDRKNNKSVATMAEPKLKVENSSHASPSPLSPLSEPSITSSCVEDAESSACVASPSEEVKRREAEGMPPSATPSSSSSIRLSPSDNSSISFSNTSSIPSLSSPLSLEDHTFKEILENSLSRDVSLDEGMRKDLNVNGPVTLRVEKQAALLLFSNTSLQLDGDVRNDGTFYVGESSVTECLQSVTTEQGRSLCRLPSLEIRDGSIVAMQPMNIMWLQIGKTGEISTKSIMGLVYPIQNEVHSHFMEVLKRIGFPPYPVPPLAPQPTRLSITKPLESSDLILYIDIFDDDGFINCCDVFYEETTAMFIAEGTNLIFGRYDSPEKLFGDFSPISRSNSEQIIIQAAGITMEQTFVGVPPIVGPTESILTNVQAIPKKAGLNRDILYFQCRNSCVISNQSFKRVAPYQFVQVARNGPKEPLLVF</sequence>
<feature type="compositionally biased region" description="Polar residues" evidence="1">
    <location>
        <begin position="124"/>
        <end position="142"/>
    </location>
</feature>
<proteinExistence type="predicted"/>
<accession>A0ABQ7JCM6</accession>
<name>A0ABQ7JCM6_9APIC</name>
<organism evidence="2 3">
    <name type="scientific">Cardiosporidium cionae</name>
    <dbReference type="NCBI Taxonomy" id="476202"/>
    <lineage>
        <taxon>Eukaryota</taxon>
        <taxon>Sar</taxon>
        <taxon>Alveolata</taxon>
        <taxon>Apicomplexa</taxon>
        <taxon>Aconoidasida</taxon>
        <taxon>Nephromycida</taxon>
        <taxon>Cardiosporidium</taxon>
    </lineage>
</organism>
<feature type="region of interest" description="Disordered" evidence="1">
    <location>
        <begin position="234"/>
        <end position="269"/>
    </location>
</feature>
<feature type="compositionally biased region" description="Basic and acidic residues" evidence="1">
    <location>
        <begin position="235"/>
        <end position="245"/>
    </location>
</feature>
<feature type="region of interest" description="Disordered" evidence="1">
    <location>
        <begin position="525"/>
        <end position="610"/>
    </location>
</feature>